<dbReference type="GeneID" id="100903029"/>
<evidence type="ECO:0000256" key="5">
    <source>
        <dbReference type="ARBA" id="ARBA00022583"/>
    </source>
</evidence>
<keyword evidence="10" id="KW-0472">Membrane</keyword>
<dbReference type="PROSITE" id="PS00010">
    <property type="entry name" value="ASX_HYDROXYL"/>
    <property type="match status" value="3"/>
</dbReference>
<dbReference type="InterPro" id="IPR001881">
    <property type="entry name" value="EGF-like_Ca-bd_dom"/>
</dbReference>
<dbReference type="RefSeq" id="XP_003742540.1">
    <property type="nucleotide sequence ID" value="XM_003742492.2"/>
</dbReference>
<dbReference type="GO" id="GO:0005576">
    <property type="term" value="C:extracellular region"/>
    <property type="evidence" value="ECO:0007669"/>
    <property type="project" value="UniProtKB-SubCell"/>
</dbReference>
<sequence length="866" mass="94950">MREKECDVGRLTALSNGTCQDLRSPKAEECCDACRAGISSTTCTAAWLDDDPMLSKVFGSCCAHASLDGMARNRSVVDRLRTQRSQPTVSECPRGFDFDQESSSCKDIDECLSGRNICPEGSLCINKAGGFDCAKMPLLPEIDPKCRPGFAYNRHVRECIDVDECRVDVNSCKPGQVCMNLPGSFSCKPTTSSDCADGYVFKTGTGCVDLDDCASANACSMEEHCVNFGGHYMCVPSCGAGFQLDPLKVECVDIDECSANTHNCSGRQDCVNTAGSFSCKESNLVETCRYGFRRNAEGDCKDIDECASRTHNCSASQKCINLEGSFLCMEQCRQGFALNAAGHCEDIDECKTTSPCRGALERCRNTVGSFVCDCETGFERVGSVCRDIDECKRFRNPCGQHALCSNTLGSFSCYVYCGDGYNQVNGSCIDKNECEEFDRPPCLHGQRCVNLPGTYKCEDEDCEALGKVRAADGSCMIRRTCLRGYRHDLGTDKCVDQDECTELDLPACPRSSYCVNTPGSFKCVPNLVTCPIGLQRSLDGTQCEDVDECSQDLHNCDLEKEVCVDRLGTFDCICKQGFERDASGICVTRGTGACGRGFRRSVLDGRCQDINECEDPGACAHECENTIGSFECKCRAGFEPDKNDRTKCTDINECEVDALCKGVCVNTHGSFNCSCPAGYETKADTCVDVDECVIPSENNCTKPDTCLNIGGGFRCISHGCPPNYTEDGADAMRCMRKEPCPNPSECSLQPDLIVFNHTPLSQTSSRRPVTVRISGQRDAHVEFSLQVRDVILHQKGLTKATQDNFTLRSRRTSARVYVRKRIHGPQDVHMVLTAKLFSRQNGSSTDIRISKIVEWRIVLYVPAFNL</sequence>
<comment type="subcellular location">
    <subcellularLocation>
        <location evidence="1">Membrane</location>
        <topology evidence="1">Single-pass type I membrane protein</topology>
    </subcellularLocation>
    <subcellularLocation>
        <location evidence="2">Secreted</location>
    </subcellularLocation>
</comment>
<dbReference type="FunFam" id="2.10.25.10:FF:000009">
    <property type="entry name" value="Low-density lipoprotein receptor isoform 1"/>
    <property type="match status" value="1"/>
</dbReference>
<dbReference type="Proteomes" id="UP000694867">
    <property type="component" value="Unplaced"/>
</dbReference>
<evidence type="ECO:0000256" key="14">
    <source>
        <dbReference type="PROSITE-ProRule" id="PRU00076"/>
    </source>
</evidence>
<dbReference type="Pfam" id="PF07645">
    <property type="entry name" value="EGF_CA"/>
    <property type="match status" value="12"/>
</dbReference>
<keyword evidence="9" id="KW-1133">Transmembrane helix</keyword>
<evidence type="ECO:0000256" key="9">
    <source>
        <dbReference type="ARBA" id="ARBA00022989"/>
    </source>
</evidence>
<dbReference type="SUPFAM" id="SSF57196">
    <property type="entry name" value="EGF/Laminin"/>
    <property type="match status" value="2"/>
</dbReference>
<proteinExistence type="predicted"/>
<evidence type="ECO:0000313" key="16">
    <source>
        <dbReference type="Proteomes" id="UP000694867"/>
    </source>
</evidence>
<dbReference type="PROSITE" id="PS01186">
    <property type="entry name" value="EGF_2"/>
    <property type="match status" value="2"/>
</dbReference>
<evidence type="ECO:0000256" key="1">
    <source>
        <dbReference type="ARBA" id="ARBA00004479"/>
    </source>
</evidence>
<evidence type="ECO:0000256" key="2">
    <source>
        <dbReference type="ARBA" id="ARBA00004613"/>
    </source>
</evidence>
<keyword evidence="12" id="KW-0675">Receptor</keyword>
<dbReference type="InterPro" id="IPR009030">
    <property type="entry name" value="Growth_fac_rcpt_cys_sf"/>
</dbReference>
<keyword evidence="8" id="KW-0677">Repeat</keyword>
<feature type="disulfide bond" evidence="14">
    <location>
        <begin position="613"/>
        <end position="623"/>
    </location>
</feature>
<keyword evidence="6" id="KW-0812">Transmembrane</keyword>
<keyword evidence="11 14" id="KW-1015">Disulfide bond</keyword>
<dbReference type="InterPro" id="IPR000742">
    <property type="entry name" value="EGF"/>
</dbReference>
<evidence type="ECO:0000256" key="8">
    <source>
        <dbReference type="ARBA" id="ARBA00022737"/>
    </source>
</evidence>
<dbReference type="InterPro" id="IPR000152">
    <property type="entry name" value="EGF-type_Asp/Asn_hydroxyl_site"/>
</dbReference>
<gene>
    <name evidence="17" type="primary">LOC100903029</name>
</gene>
<keyword evidence="4 14" id="KW-0245">EGF-like domain</keyword>
<feature type="domain" description="EGF-like" evidence="15">
    <location>
        <begin position="650"/>
        <end position="687"/>
    </location>
</feature>
<evidence type="ECO:0000313" key="17">
    <source>
        <dbReference type="RefSeq" id="XP_003742540.1"/>
    </source>
</evidence>
<dbReference type="PROSITE" id="PS01187">
    <property type="entry name" value="EGF_CA"/>
    <property type="match status" value="4"/>
</dbReference>
<dbReference type="GO" id="GO:0016020">
    <property type="term" value="C:membrane"/>
    <property type="evidence" value="ECO:0007669"/>
    <property type="project" value="UniProtKB-SubCell"/>
</dbReference>
<dbReference type="InterPro" id="IPR049883">
    <property type="entry name" value="NOTCH1_EGF-like"/>
</dbReference>
<name>A0AAJ6QSM9_9ACAR</name>
<dbReference type="PANTHER" id="PTHR24039">
    <property type="entry name" value="FIBRILLIN-RELATED"/>
    <property type="match status" value="1"/>
</dbReference>
<dbReference type="PROSITE" id="PS50026">
    <property type="entry name" value="EGF_3"/>
    <property type="match status" value="3"/>
</dbReference>
<evidence type="ECO:0000256" key="7">
    <source>
        <dbReference type="ARBA" id="ARBA00022729"/>
    </source>
</evidence>
<dbReference type="PANTHER" id="PTHR24039:SF48">
    <property type="entry name" value="FIBRILLIN-2 ISOFORM X1-RELATED"/>
    <property type="match status" value="1"/>
</dbReference>
<dbReference type="GO" id="GO:0006897">
    <property type="term" value="P:endocytosis"/>
    <property type="evidence" value="ECO:0007669"/>
    <property type="project" value="UniProtKB-KW"/>
</dbReference>
<evidence type="ECO:0000256" key="3">
    <source>
        <dbReference type="ARBA" id="ARBA00022525"/>
    </source>
</evidence>
<dbReference type="KEGG" id="goe:100903029"/>
<dbReference type="Gene3D" id="2.10.25.10">
    <property type="entry name" value="Laminin"/>
    <property type="match status" value="12"/>
</dbReference>
<feature type="domain" description="EGF-like" evidence="15">
    <location>
        <begin position="346"/>
        <end position="386"/>
    </location>
</feature>
<evidence type="ECO:0000256" key="4">
    <source>
        <dbReference type="ARBA" id="ARBA00022536"/>
    </source>
</evidence>
<evidence type="ECO:0000256" key="10">
    <source>
        <dbReference type="ARBA" id="ARBA00023136"/>
    </source>
</evidence>
<keyword evidence="3" id="KW-0964">Secreted</keyword>
<evidence type="ECO:0000259" key="15">
    <source>
        <dbReference type="PROSITE" id="PS50026"/>
    </source>
</evidence>
<evidence type="ECO:0000256" key="12">
    <source>
        <dbReference type="ARBA" id="ARBA00023170"/>
    </source>
</evidence>
<keyword evidence="13" id="KW-0325">Glycoprotein</keyword>
<feature type="domain" description="EGF-like" evidence="15">
    <location>
        <begin position="609"/>
        <end position="644"/>
    </location>
</feature>
<dbReference type="AlphaFoldDB" id="A0AAJ6QSM9"/>
<evidence type="ECO:0000256" key="13">
    <source>
        <dbReference type="ARBA" id="ARBA00023180"/>
    </source>
</evidence>
<reference evidence="17" key="1">
    <citation type="submission" date="2025-08" db="UniProtKB">
        <authorList>
            <consortium name="RefSeq"/>
        </authorList>
    </citation>
    <scope>IDENTIFICATION</scope>
</reference>
<keyword evidence="16" id="KW-1185">Reference proteome</keyword>
<dbReference type="FunFam" id="2.10.25.10:FF:000014">
    <property type="entry name" value="Latent-transforming growth factor beta-binding protein 3"/>
    <property type="match status" value="2"/>
</dbReference>
<feature type="disulfide bond" evidence="14">
    <location>
        <begin position="654"/>
        <end position="664"/>
    </location>
</feature>
<keyword evidence="5" id="KW-0254">Endocytosis</keyword>
<dbReference type="SMART" id="SM00181">
    <property type="entry name" value="EGF"/>
    <property type="match status" value="13"/>
</dbReference>
<dbReference type="SUPFAM" id="SSF57184">
    <property type="entry name" value="Growth factor receptor domain"/>
    <property type="match status" value="4"/>
</dbReference>
<dbReference type="CDD" id="cd00054">
    <property type="entry name" value="EGF_CA"/>
    <property type="match status" value="5"/>
</dbReference>
<accession>A0AAJ6QSM9</accession>
<protein>
    <submittedName>
        <fullName evidence="17">Fibulin-1</fullName>
    </submittedName>
</protein>
<dbReference type="GO" id="GO:0005509">
    <property type="term" value="F:calcium ion binding"/>
    <property type="evidence" value="ECO:0007669"/>
    <property type="project" value="InterPro"/>
</dbReference>
<dbReference type="SMART" id="SM00179">
    <property type="entry name" value="EGF_CA"/>
    <property type="match status" value="13"/>
</dbReference>
<evidence type="ECO:0000256" key="11">
    <source>
        <dbReference type="ARBA" id="ARBA00023157"/>
    </source>
</evidence>
<dbReference type="InterPro" id="IPR018097">
    <property type="entry name" value="EGF_Ca-bd_CS"/>
</dbReference>
<organism evidence="16 17">
    <name type="scientific">Galendromus occidentalis</name>
    <name type="common">western predatory mite</name>
    <dbReference type="NCBI Taxonomy" id="34638"/>
    <lineage>
        <taxon>Eukaryota</taxon>
        <taxon>Metazoa</taxon>
        <taxon>Ecdysozoa</taxon>
        <taxon>Arthropoda</taxon>
        <taxon>Chelicerata</taxon>
        <taxon>Arachnida</taxon>
        <taxon>Acari</taxon>
        <taxon>Parasitiformes</taxon>
        <taxon>Mesostigmata</taxon>
        <taxon>Gamasina</taxon>
        <taxon>Phytoseioidea</taxon>
        <taxon>Phytoseiidae</taxon>
        <taxon>Typhlodrominae</taxon>
        <taxon>Galendromus</taxon>
    </lineage>
</organism>
<keyword evidence="7" id="KW-0732">Signal</keyword>
<evidence type="ECO:0000256" key="6">
    <source>
        <dbReference type="ARBA" id="ARBA00022692"/>
    </source>
</evidence>
<comment type="caution">
    <text evidence="14">Lacks conserved residue(s) required for the propagation of feature annotation.</text>
</comment>